<dbReference type="InterPro" id="IPR000998">
    <property type="entry name" value="MAM_dom"/>
</dbReference>
<dbReference type="CDD" id="cd06263">
    <property type="entry name" value="MAM"/>
    <property type="match status" value="4"/>
</dbReference>
<dbReference type="InterPro" id="IPR023415">
    <property type="entry name" value="LDLR_class-A_CS"/>
</dbReference>
<keyword evidence="5" id="KW-1185">Reference proteome</keyword>
<sequence length="1377" mass="154397">MEVQLKTGSVPNNPRLITRLLRPAHHMCSLYLDYKLYIPSGPEPQLNIYLEHEASDFTLLFRVQHSIEEWQQLQLPLGAITSDFQLLIEVSQSADPNAVAAVDEIRLTNCWPPGTCGDLPDGYVLCSNDVCIPSDAVCDFTNDCGDYSDEASCENYPMRCDFERAFCGWHTSTFNSTLSRKSPIPPFRDHSVNTGDGHHIVFLSDVPAKSYITSPIIQPSENCLLRVYYVVAGASTTYLNIKLISSDTFLTVESDIITAYEQEVFYWQRYVKAFTYTDGGFYLNLEADIQDRGYIAIDDISLSPECMIQGPTQFPPTVSPTSGPCPPGEYFCESGENCLPFTKVCDFDIDCGIGEDEEFCGSSTFEWNTGGWYDTSDGLYKWSRVNASAAFGPNDTAPANDHTNSGAAPGYYLWAAAKNAGYPEGTAVMMSPEVGPPGMQCSLQFWYHCKNKKPILSATLYTANYSREQINQQTFGCSSNQEWRHAYIYAGDQNTTIVAEMRSLLFESRNDPVLYDVAIDDVSYTSCSKNEPNADIDIECTFDEPCGLYNNHQDDIDWIRVVEQFNSYMMVKGPHSGATAILQSWWRSASVGICVSFRYFIEGRANFTITRVLKDGTSPEIIWMSDGSMNYLDWRIHHLSIYSYLDYQVKPLKKIECDYKYAVTAPIICRFVHNECKTKLWFTGQNITSSQRIKIDDVQIYSGKCPAQLTCTFEEMNDYCFWENRPIGGSTLDWMLANGLEHIANTPDYDHSFGTESGHYVYIPISQDTTERFGYYSSLNINTTTDDGDCFRFWFYLYAVDQPVGELGIRILEAGSVTPNDRIWEHTYNGRNTWQYGETTLTNETDFAILLEGLRLDGTSGIMAWDDLSVTRGPCMPPGSCDFEGGLCGWINSQDEYGNSWEWLKAEEASDGVLIDHTTGTGIGHYISFDLSNCAYGTTCSADFISSDITPVDDMYCLSMFLNSYQSSLDANTVMLEVVNVELNTSVLVRSFVNQFQYIWTYVRQPLVGVTSVFHLKLKAKMLPGRLDVGAFSAIDDIQLTPGECGITGTTIPPTGTPAPDSKLTCSFEDGTLCNWSQNDVWTLKTGFEEEGSIHGPFVDHTTALSSGHFVVTESQGSKQTGKLISERLSPSQTGYCLTFYYYMHGSAPPYLKMYIVKDGLEPTDGPVWEHFKELGETWQKVSLFMNVTYDFNVLFHAETQDAIEDLGHASIDDFLLIDGTCQEDPANFCDFETSDLCEWVSTNLNGVSWDWGSGKESAPENQPLIDHTFGSEYGHYVFLKHLGGDSSTSRALLTSPTHSSSNSMCFTFYYYMHGRTNWTGSLDLYITEPSIDINDVEPVWSIVGDKGDSWNLARKSLSFGGNYHVSFKLENNITVT</sequence>
<evidence type="ECO:0000313" key="4">
    <source>
        <dbReference type="EMBL" id="KAK7069144.1"/>
    </source>
</evidence>
<dbReference type="Pfam" id="PF00629">
    <property type="entry name" value="MAM"/>
    <property type="match status" value="7"/>
</dbReference>
<dbReference type="Gene3D" id="4.10.400.10">
    <property type="entry name" value="Low-density Lipoprotein Receptor"/>
    <property type="match status" value="2"/>
</dbReference>
<dbReference type="SUPFAM" id="SSF49899">
    <property type="entry name" value="Concanavalin A-like lectins/glucanases"/>
    <property type="match status" value="8"/>
</dbReference>
<feature type="domain" description="MAM" evidence="3">
    <location>
        <begin position="1228"/>
        <end position="1368"/>
    </location>
</feature>
<accession>A0AAN8ZZM3</accession>
<feature type="domain" description="MAM" evidence="3">
    <location>
        <begin position="1064"/>
        <end position="1224"/>
    </location>
</feature>
<feature type="disulfide bond" evidence="2">
    <location>
        <begin position="138"/>
        <end position="153"/>
    </location>
</feature>
<dbReference type="InterPro" id="IPR002172">
    <property type="entry name" value="LDrepeatLR_classA_rpt"/>
</dbReference>
<dbReference type="SMART" id="SM00137">
    <property type="entry name" value="MAM"/>
    <property type="match status" value="6"/>
</dbReference>
<dbReference type="InterPro" id="IPR036055">
    <property type="entry name" value="LDL_receptor-like_sf"/>
</dbReference>
<comment type="caution">
    <text evidence="4">The sequence shown here is derived from an EMBL/GenBank/DDBJ whole genome shotgun (WGS) entry which is preliminary data.</text>
</comment>
<evidence type="ECO:0000256" key="2">
    <source>
        <dbReference type="PROSITE-ProRule" id="PRU00124"/>
    </source>
</evidence>
<dbReference type="SUPFAM" id="SSF57424">
    <property type="entry name" value="LDL receptor-like module"/>
    <property type="match status" value="2"/>
</dbReference>
<organism evidence="4 5">
    <name type="scientific">Halocaridina rubra</name>
    <name type="common">Hawaiian red shrimp</name>
    <dbReference type="NCBI Taxonomy" id="373956"/>
    <lineage>
        <taxon>Eukaryota</taxon>
        <taxon>Metazoa</taxon>
        <taxon>Ecdysozoa</taxon>
        <taxon>Arthropoda</taxon>
        <taxon>Crustacea</taxon>
        <taxon>Multicrustacea</taxon>
        <taxon>Malacostraca</taxon>
        <taxon>Eumalacostraca</taxon>
        <taxon>Eucarida</taxon>
        <taxon>Decapoda</taxon>
        <taxon>Pleocyemata</taxon>
        <taxon>Caridea</taxon>
        <taxon>Atyoidea</taxon>
        <taxon>Atyidae</taxon>
        <taxon>Halocaridina</taxon>
    </lineage>
</organism>
<dbReference type="PANTHER" id="PTHR23282:SF101">
    <property type="entry name" value="MAM DOMAIN-CONTAINING PROTEIN"/>
    <property type="match status" value="1"/>
</dbReference>
<protein>
    <recommendedName>
        <fullName evidence="3">MAM domain-containing protein</fullName>
    </recommendedName>
</protein>
<dbReference type="Pfam" id="PF00057">
    <property type="entry name" value="Ldl_recept_a"/>
    <property type="match status" value="1"/>
</dbReference>
<dbReference type="PROSITE" id="PS50060">
    <property type="entry name" value="MAM_2"/>
    <property type="match status" value="8"/>
</dbReference>
<reference evidence="4 5" key="1">
    <citation type="submission" date="2023-11" db="EMBL/GenBank/DDBJ databases">
        <title>Halocaridina rubra genome assembly.</title>
        <authorList>
            <person name="Smith C."/>
        </authorList>
    </citation>
    <scope>NUCLEOTIDE SEQUENCE [LARGE SCALE GENOMIC DNA]</scope>
    <source>
        <strain evidence="4">EP-1</strain>
        <tissue evidence="4">Whole</tissue>
    </source>
</reference>
<proteinExistence type="predicted"/>
<feature type="domain" description="MAM" evidence="3">
    <location>
        <begin position="538"/>
        <end position="707"/>
    </location>
</feature>
<dbReference type="EMBL" id="JAXCGZ010017014">
    <property type="protein sequence ID" value="KAK7069144.1"/>
    <property type="molecule type" value="Genomic_DNA"/>
</dbReference>
<keyword evidence="1 2" id="KW-1015">Disulfide bond</keyword>
<dbReference type="Gene3D" id="2.60.120.200">
    <property type="match status" value="8"/>
</dbReference>
<dbReference type="InterPro" id="IPR051560">
    <property type="entry name" value="MAM_domain-containing"/>
</dbReference>
<feature type="disulfide bond" evidence="2">
    <location>
        <begin position="345"/>
        <end position="360"/>
    </location>
</feature>
<feature type="domain" description="MAM" evidence="3">
    <location>
        <begin position="879"/>
        <end position="1047"/>
    </location>
</feature>
<dbReference type="PRINTS" id="PR00261">
    <property type="entry name" value="LDLRECEPTOR"/>
</dbReference>
<dbReference type="CDD" id="cd00112">
    <property type="entry name" value="LDLa"/>
    <property type="match status" value="2"/>
</dbReference>
<feature type="disulfide bond" evidence="2">
    <location>
        <begin position="126"/>
        <end position="144"/>
    </location>
</feature>
<gene>
    <name evidence="4" type="ORF">SK128_025183</name>
</gene>
<feature type="domain" description="MAM" evidence="3">
    <location>
        <begin position="158"/>
        <end position="308"/>
    </location>
</feature>
<evidence type="ECO:0000256" key="1">
    <source>
        <dbReference type="ARBA" id="ARBA00023157"/>
    </source>
</evidence>
<evidence type="ECO:0000313" key="5">
    <source>
        <dbReference type="Proteomes" id="UP001381693"/>
    </source>
</evidence>
<dbReference type="Proteomes" id="UP001381693">
    <property type="component" value="Unassembled WGS sequence"/>
</dbReference>
<comment type="caution">
    <text evidence="2">Lacks conserved residue(s) required for the propagation of feature annotation.</text>
</comment>
<feature type="domain" description="MAM" evidence="3">
    <location>
        <begin position="1"/>
        <end position="112"/>
    </location>
</feature>
<dbReference type="PANTHER" id="PTHR23282">
    <property type="entry name" value="APICAL ENDOSOMAL GLYCOPROTEIN PRECURSOR"/>
    <property type="match status" value="1"/>
</dbReference>
<name>A0AAN8ZZM3_HALRR</name>
<feature type="domain" description="MAM" evidence="3">
    <location>
        <begin position="709"/>
        <end position="877"/>
    </location>
</feature>
<dbReference type="PROSITE" id="PS50068">
    <property type="entry name" value="LDLRA_2"/>
    <property type="match status" value="2"/>
</dbReference>
<dbReference type="InterPro" id="IPR013320">
    <property type="entry name" value="ConA-like_dom_sf"/>
</dbReference>
<dbReference type="PROSITE" id="PS01209">
    <property type="entry name" value="LDLRA_1"/>
    <property type="match status" value="2"/>
</dbReference>
<feature type="domain" description="MAM" evidence="3">
    <location>
        <begin position="343"/>
        <end position="529"/>
    </location>
</feature>
<dbReference type="SMART" id="SM00192">
    <property type="entry name" value="LDLa"/>
    <property type="match status" value="2"/>
</dbReference>
<dbReference type="GO" id="GO:0016020">
    <property type="term" value="C:membrane"/>
    <property type="evidence" value="ECO:0007669"/>
    <property type="project" value="InterPro"/>
</dbReference>
<evidence type="ECO:0000259" key="3">
    <source>
        <dbReference type="PROSITE" id="PS50060"/>
    </source>
</evidence>